<organism evidence="6 7">
    <name type="scientific">Roridomyces roridus</name>
    <dbReference type="NCBI Taxonomy" id="1738132"/>
    <lineage>
        <taxon>Eukaryota</taxon>
        <taxon>Fungi</taxon>
        <taxon>Dikarya</taxon>
        <taxon>Basidiomycota</taxon>
        <taxon>Agaricomycotina</taxon>
        <taxon>Agaricomycetes</taxon>
        <taxon>Agaricomycetidae</taxon>
        <taxon>Agaricales</taxon>
        <taxon>Marasmiineae</taxon>
        <taxon>Mycenaceae</taxon>
        <taxon>Roridomyces</taxon>
    </lineage>
</organism>
<evidence type="ECO:0000259" key="5">
    <source>
        <dbReference type="PROSITE" id="PS50865"/>
    </source>
</evidence>
<evidence type="ECO:0000256" key="3">
    <source>
        <dbReference type="ARBA" id="ARBA00022833"/>
    </source>
</evidence>
<keyword evidence="7" id="KW-1185">Reference proteome</keyword>
<keyword evidence="1" id="KW-0479">Metal-binding</keyword>
<keyword evidence="3" id="KW-0862">Zinc</keyword>
<dbReference type="EMBL" id="JARKIF010000005">
    <property type="protein sequence ID" value="KAJ7638186.1"/>
    <property type="molecule type" value="Genomic_DNA"/>
</dbReference>
<feature type="domain" description="MYND-type" evidence="5">
    <location>
        <begin position="512"/>
        <end position="550"/>
    </location>
</feature>
<dbReference type="PROSITE" id="PS50865">
    <property type="entry name" value="ZF_MYND_2"/>
    <property type="match status" value="1"/>
</dbReference>
<dbReference type="Proteomes" id="UP001221142">
    <property type="component" value="Unassembled WGS sequence"/>
</dbReference>
<name>A0AAD7C3A7_9AGAR</name>
<gene>
    <name evidence="6" type="ORF">FB45DRAFT_1000618</name>
</gene>
<proteinExistence type="predicted"/>
<dbReference type="AlphaFoldDB" id="A0AAD7C3A7"/>
<dbReference type="InterPro" id="IPR002893">
    <property type="entry name" value="Znf_MYND"/>
</dbReference>
<evidence type="ECO:0000256" key="1">
    <source>
        <dbReference type="ARBA" id="ARBA00022723"/>
    </source>
</evidence>
<keyword evidence="2 4" id="KW-0863">Zinc-finger</keyword>
<evidence type="ECO:0000313" key="6">
    <source>
        <dbReference type="EMBL" id="KAJ7638186.1"/>
    </source>
</evidence>
<dbReference type="Pfam" id="PF01753">
    <property type="entry name" value="zf-MYND"/>
    <property type="match status" value="1"/>
</dbReference>
<dbReference type="Gene3D" id="6.10.140.2220">
    <property type="match status" value="1"/>
</dbReference>
<evidence type="ECO:0000256" key="2">
    <source>
        <dbReference type="ARBA" id="ARBA00022771"/>
    </source>
</evidence>
<evidence type="ECO:0000256" key="4">
    <source>
        <dbReference type="PROSITE-ProRule" id="PRU00134"/>
    </source>
</evidence>
<evidence type="ECO:0000313" key="7">
    <source>
        <dbReference type="Proteomes" id="UP001221142"/>
    </source>
</evidence>
<reference evidence="6" key="1">
    <citation type="submission" date="2023-03" db="EMBL/GenBank/DDBJ databases">
        <title>Massive genome expansion in bonnet fungi (Mycena s.s.) driven by repeated elements and novel gene families across ecological guilds.</title>
        <authorList>
            <consortium name="Lawrence Berkeley National Laboratory"/>
            <person name="Harder C.B."/>
            <person name="Miyauchi S."/>
            <person name="Viragh M."/>
            <person name="Kuo A."/>
            <person name="Thoen E."/>
            <person name="Andreopoulos B."/>
            <person name="Lu D."/>
            <person name="Skrede I."/>
            <person name="Drula E."/>
            <person name="Henrissat B."/>
            <person name="Morin E."/>
            <person name="Kohler A."/>
            <person name="Barry K."/>
            <person name="LaButti K."/>
            <person name="Morin E."/>
            <person name="Salamov A."/>
            <person name="Lipzen A."/>
            <person name="Mereny Z."/>
            <person name="Hegedus B."/>
            <person name="Baldrian P."/>
            <person name="Stursova M."/>
            <person name="Weitz H."/>
            <person name="Taylor A."/>
            <person name="Grigoriev I.V."/>
            <person name="Nagy L.G."/>
            <person name="Martin F."/>
            <person name="Kauserud H."/>
        </authorList>
    </citation>
    <scope>NUCLEOTIDE SEQUENCE</scope>
    <source>
        <strain evidence="6">9284</strain>
    </source>
</reference>
<dbReference type="SUPFAM" id="SSF144232">
    <property type="entry name" value="HIT/MYND zinc finger-like"/>
    <property type="match status" value="1"/>
</dbReference>
<comment type="caution">
    <text evidence="6">The sequence shown here is derived from an EMBL/GenBank/DDBJ whole genome shotgun (WGS) entry which is preliminary data.</text>
</comment>
<protein>
    <recommendedName>
        <fullName evidence="5">MYND-type domain-containing protein</fullName>
    </recommendedName>
</protein>
<sequence length="553" mass="62096">MNKAIVRLVPTILDYVEANRAHLRVEYLERVVCILAGAIPDVYMDPKPDPDLATLASIPHVVNFSLRVLELPDSISDLRRIFASFCSMTARHLGTVFLANPDLIDFLVAGTRSPDYHTRCFAQSALVQIYSETAWREWKAGAFQPELLRQLNPGSESLLAHGAPVLRDFLNLVQNFGDTQSGQSHCQLGHALSGFMQENPSVARGILRAPAALLKRLSTILPTIFESCEVALRGSPQSVTAADILRFELLLSRDKTEACAFARSCMERHPFLAYFYHAMTTFPDTLVAPPSCAFYVEKGLRCHASSTFIRRELLAWVAIWYHSTVTTMLNYSPNTDHLRKALVLGEKGLCHASLFMDMTAPDHSRAAEMSAVFTLFNLMSKGDILTPNELESLQERFSKTCMIARNNVMFRLPKECSALELIFARMPTAWGRWGSILSRTDSTGPRWRFGNREFRPAFSVADLKPVTEDPNGEQFLAWLEKLDTATLEEQDSEILGDPDTARRSGEAGLHRCSACFSLNAVVKRCAGCRRTRYCNNTCQRNHWKVHRQVCKAQ</sequence>
<dbReference type="GO" id="GO:0008270">
    <property type="term" value="F:zinc ion binding"/>
    <property type="evidence" value="ECO:0007669"/>
    <property type="project" value="UniProtKB-KW"/>
</dbReference>
<accession>A0AAD7C3A7</accession>